<dbReference type="InterPro" id="IPR008969">
    <property type="entry name" value="CarboxyPept-like_regulatory"/>
</dbReference>
<evidence type="ECO:0000313" key="2">
    <source>
        <dbReference type="EMBL" id="PZX14387.1"/>
    </source>
</evidence>
<dbReference type="Gene3D" id="2.60.40.1120">
    <property type="entry name" value="Carboxypeptidase-like, regulatory domain"/>
    <property type="match status" value="1"/>
</dbReference>
<evidence type="ECO:0000256" key="1">
    <source>
        <dbReference type="SAM" id="SignalP"/>
    </source>
</evidence>
<accession>A0A2W7N857</accession>
<keyword evidence="3" id="KW-1185">Reference proteome</keyword>
<dbReference type="Gene3D" id="2.170.130.10">
    <property type="entry name" value="TonB-dependent receptor, plug domain"/>
    <property type="match status" value="1"/>
</dbReference>
<feature type="chain" id="PRO_5015876941" evidence="1">
    <location>
        <begin position="29"/>
        <end position="795"/>
    </location>
</feature>
<keyword evidence="2" id="KW-0675">Receptor</keyword>
<dbReference type="InterPro" id="IPR037066">
    <property type="entry name" value="Plug_dom_sf"/>
</dbReference>
<sequence>MKRTTPFARLKMSYVILWMISLSMPLMAQQTQTIRGQIIDKANRQPLPGATVVVPGSTPPIGTTSSGDGWFKLTNISVGRVNLEINFLGYQPVVLKNLELTSGKELLLNIEMEESTQNVGEVTVKASKPKTSAINDMALISARSFTVEETEKYAGSRGDVARMASNFAGVSFANDSRNDIIIRGNSPQGLLWRLDDVDIPNPNHFAENGTTGGPVGMLNNNVLRNSDFFTGAFPAEYGNALSGVFDLRMRNGNNEQYEHLFQIGFNGFEGGSEGPISRAGKSSYLVNYRYSTLAVFDKIGFNMGTSGIPYYQDVTFKLHFPTRKGEVSMFGLGGKSSILMLDSKQADRDLYSNDGQDLDNRSKMGATGISYLHYLTPKTYAKVTLSALYQNGGTDIDTLDIQGHKTRTVTHDISEYRLSAAFTTGTKFSASLSSKAGISIDQMGYDMYTQTWDDDIHGLKERLNTGKPLGQGGYLLRSYAQFISKMGHNISITPGVNLLHHTLSHHTAIEPRLGASWQYAPSRKINVGYGMHAKTHPLSVYYLKTLMANGQAIETNKHLDFTKSHQMVAGHDWNINHHMRIKTEVYYQWLYDVPVETAPSYFSLINGGAHWGIEAEDSLVNRGTGNNYGLELTLEHFLNHGYYYLVTASLFESTYRGSDAVTRNTAFNGNYVVNLLGGKEFKLSPTQALSLDVKVTMAGGKRRIPIDEGRSRQTGETEYDESQAFETRHPDFFKTDFKISYKINKNNITQEWQLYFENLTDHKNVLNESYSQSKNQVVENYQLGFFPMMQYRITF</sequence>
<dbReference type="SUPFAM" id="SSF49464">
    <property type="entry name" value="Carboxypeptidase regulatory domain-like"/>
    <property type="match status" value="1"/>
</dbReference>
<feature type="signal peptide" evidence="1">
    <location>
        <begin position="1"/>
        <end position="28"/>
    </location>
</feature>
<name>A0A2W7N857_9BACT</name>
<comment type="caution">
    <text evidence="2">The sequence shown here is derived from an EMBL/GenBank/DDBJ whole genome shotgun (WGS) entry which is preliminary data.</text>
</comment>
<proteinExistence type="predicted"/>
<dbReference type="Pfam" id="PF13715">
    <property type="entry name" value="CarbopepD_reg_2"/>
    <property type="match status" value="1"/>
</dbReference>
<dbReference type="AlphaFoldDB" id="A0A2W7N857"/>
<evidence type="ECO:0000313" key="3">
    <source>
        <dbReference type="Proteomes" id="UP000249239"/>
    </source>
</evidence>
<keyword evidence="1" id="KW-0732">Signal</keyword>
<dbReference type="SUPFAM" id="SSF56935">
    <property type="entry name" value="Porins"/>
    <property type="match status" value="1"/>
</dbReference>
<protein>
    <submittedName>
        <fullName evidence="2">Outer membrane receptor protein involved in Fe transport</fullName>
    </submittedName>
</protein>
<organism evidence="2 3">
    <name type="scientific">Breznakibacter xylanolyticus</name>
    <dbReference type="NCBI Taxonomy" id="990"/>
    <lineage>
        <taxon>Bacteria</taxon>
        <taxon>Pseudomonadati</taxon>
        <taxon>Bacteroidota</taxon>
        <taxon>Bacteroidia</taxon>
        <taxon>Marinilabiliales</taxon>
        <taxon>Marinilabiliaceae</taxon>
        <taxon>Breznakibacter</taxon>
    </lineage>
</organism>
<dbReference type="EMBL" id="QKZK01000020">
    <property type="protein sequence ID" value="PZX14387.1"/>
    <property type="molecule type" value="Genomic_DNA"/>
</dbReference>
<dbReference type="RefSeq" id="WP_170124362.1">
    <property type="nucleotide sequence ID" value="NZ_QKZK01000020.1"/>
</dbReference>
<gene>
    <name evidence="2" type="ORF">LX69_02400</name>
</gene>
<dbReference type="Proteomes" id="UP000249239">
    <property type="component" value="Unassembled WGS sequence"/>
</dbReference>
<reference evidence="2 3" key="1">
    <citation type="submission" date="2018-06" db="EMBL/GenBank/DDBJ databases">
        <title>Genomic Encyclopedia of Archaeal and Bacterial Type Strains, Phase II (KMG-II): from individual species to whole genera.</title>
        <authorList>
            <person name="Goeker M."/>
        </authorList>
    </citation>
    <scope>NUCLEOTIDE SEQUENCE [LARGE SCALE GENOMIC DNA]</scope>
    <source>
        <strain evidence="2 3">DSM 6779</strain>
    </source>
</reference>